<feature type="compositionally biased region" description="Polar residues" evidence="2">
    <location>
        <begin position="1248"/>
        <end position="1267"/>
    </location>
</feature>
<proteinExistence type="predicted"/>
<feature type="compositionally biased region" description="Basic and acidic residues" evidence="2">
    <location>
        <begin position="141"/>
        <end position="201"/>
    </location>
</feature>
<feature type="region of interest" description="Disordered" evidence="2">
    <location>
        <begin position="1229"/>
        <end position="1267"/>
    </location>
</feature>
<gene>
    <name evidence="3" type="ORF">BCR36DRAFT_411814</name>
</gene>
<keyword evidence="4" id="KW-1185">Reference proteome</keyword>
<feature type="compositionally biased region" description="Polar residues" evidence="2">
    <location>
        <begin position="1168"/>
        <end position="1184"/>
    </location>
</feature>
<protein>
    <submittedName>
        <fullName evidence="3">Uncharacterized protein</fullName>
    </submittedName>
</protein>
<comment type="caution">
    <text evidence="3">The sequence shown here is derived from an EMBL/GenBank/DDBJ whole genome shotgun (WGS) entry which is preliminary data.</text>
</comment>
<feature type="compositionally biased region" description="Polar residues" evidence="2">
    <location>
        <begin position="128"/>
        <end position="139"/>
    </location>
</feature>
<evidence type="ECO:0000256" key="1">
    <source>
        <dbReference type="SAM" id="Coils"/>
    </source>
</evidence>
<feature type="compositionally biased region" description="Basic and acidic residues" evidence="2">
    <location>
        <begin position="300"/>
        <end position="329"/>
    </location>
</feature>
<feature type="region of interest" description="Disordered" evidence="2">
    <location>
        <begin position="121"/>
        <end position="207"/>
    </location>
</feature>
<reference evidence="3 4" key="2">
    <citation type="submission" date="2016-08" db="EMBL/GenBank/DDBJ databases">
        <title>Pervasive Adenine N6-methylation of Active Genes in Fungi.</title>
        <authorList>
            <consortium name="DOE Joint Genome Institute"/>
            <person name="Mondo S.J."/>
            <person name="Dannebaum R.O."/>
            <person name="Kuo R.C."/>
            <person name="Labutti K."/>
            <person name="Haridas S."/>
            <person name="Kuo A."/>
            <person name="Salamov A."/>
            <person name="Ahrendt S.R."/>
            <person name="Lipzen A."/>
            <person name="Sullivan W."/>
            <person name="Andreopoulos W.B."/>
            <person name="Clum A."/>
            <person name="Lindquist E."/>
            <person name="Daum C."/>
            <person name="Ramamoorthy G.K."/>
            <person name="Gryganskyi A."/>
            <person name="Culley D."/>
            <person name="Magnuson J.K."/>
            <person name="James T.Y."/>
            <person name="O'Malley M.A."/>
            <person name="Stajich J.E."/>
            <person name="Spatafora J.W."/>
            <person name="Visel A."/>
            <person name="Grigoriev I.V."/>
        </authorList>
    </citation>
    <scope>NUCLEOTIDE SEQUENCE [LARGE SCALE GENOMIC DNA]</scope>
    <source>
        <strain evidence="4">finn</strain>
    </source>
</reference>
<evidence type="ECO:0000313" key="3">
    <source>
        <dbReference type="EMBL" id="ORX51864.1"/>
    </source>
</evidence>
<accession>A0A1Y1VBL6</accession>
<feature type="compositionally biased region" description="Low complexity" evidence="2">
    <location>
        <begin position="356"/>
        <end position="368"/>
    </location>
</feature>
<dbReference type="OrthoDB" id="10688707at2759"/>
<dbReference type="EMBL" id="MCFH01000017">
    <property type="protein sequence ID" value="ORX51864.1"/>
    <property type="molecule type" value="Genomic_DNA"/>
</dbReference>
<feature type="compositionally biased region" description="Low complexity" evidence="2">
    <location>
        <begin position="1232"/>
        <end position="1247"/>
    </location>
</feature>
<dbReference type="Proteomes" id="UP000193719">
    <property type="component" value="Unassembled WGS sequence"/>
</dbReference>
<feature type="compositionally biased region" description="Low complexity" evidence="2">
    <location>
        <begin position="382"/>
        <end position="394"/>
    </location>
</feature>
<reference evidence="3 4" key="1">
    <citation type="submission" date="2016-08" db="EMBL/GenBank/DDBJ databases">
        <title>Genomes of anaerobic fungi encode conserved fungal cellulosomes for biomass hydrolysis.</title>
        <authorList>
            <consortium name="DOE Joint Genome Institute"/>
            <person name="Haitjema C.H."/>
            <person name="Gilmore S.P."/>
            <person name="Henske J.K."/>
            <person name="Solomon K.V."/>
            <person name="De Groot R."/>
            <person name="Kuo A."/>
            <person name="Mondo S.J."/>
            <person name="Salamov A.A."/>
            <person name="Labutti K."/>
            <person name="Zhao Z."/>
            <person name="Chiniquy J."/>
            <person name="Barry K."/>
            <person name="Brewer H.M."/>
            <person name="Purvine S.O."/>
            <person name="Wright A.T."/>
            <person name="Boxma B."/>
            <person name="Van Alen T."/>
            <person name="Hackstein J.H."/>
            <person name="Baker S.E."/>
            <person name="Grigoriev I.V."/>
            <person name="O'Malley M.A."/>
        </authorList>
    </citation>
    <scope>NUCLEOTIDE SEQUENCE [LARGE SCALE GENOMIC DNA]</scope>
    <source>
        <strain evidence="4">finn</strain>
    </source>
</reference>
<feature type="compositionally biased region" description="Basic and acidic residues" evidence="2">
    <location>
        <begin position="370"/>
        <end position="381"/>
    </location>
</feature>
<feature type="region of interest" description="Disordered" evidence="2">
    <location>
        <begin position="1139"/>
        <end position="1184"/>
    </location>
</feature>
<feature type="region of interest" description="Disordered" evidence="2">
    <location>
        <begin position="290"/>
        <end position="329"/>
    </location>
</feature>
<keyword evidence="1" id="KW-0175">Coiled coil</keyword>
<evidence type="ECO:0000313" key="4">
    <source>
        <dbReference type="Proteomes" id="UP000193719"/>
    </source>
</evidence>
<evidence type="ECO:0000256" key="2">
    <source>
        <dbReference type="SAM" id="MobiDB-lite"/>
    </source>
</evidence>
<feature type="region of interest" description="Disordered" evidence="2">
    <location>
        <begin position="342"/>
        <end position="418"/>
    </location>
</feature>
<feature type="compositionally biased region" description="Basic and acidic residues" evidence="2">
    <location>
        <begin position="342"/>
        <end position="355"/>
    </location>
</feature>
<feature type="compositionally biased region" description="Polar residues" evidence="2">
    <location>
        <begin position="1139"/>
        <end position="1151"/>
    </location>
</feature>
<organism evidence="3 4">
    <name type="scientific">Piromyces finnis</name>
    <dbReference type="NCBI Taxonomy" id="1754191"/>
    <lineage>
        <taxon>Eukaryota</taxon>
        <taxon>Fungi</taxon>
        <taxon>Fungi incertae sedis</taxon>
        <taxon>Chytridiomycota</taxon>
        <taxon>Chytridiomycota incertae sedis</taxon>
        <taxon>Neocallimastigomycetes</taxon>
        <taxon>Neocallimastigales</taxon>
        <taxon>Neocallimastigaceae</taxon>
        <taxon>Piromyces</taxon>
    </lineage>
</organism>
<feature type="coiled-coil region" evidence="1">
    <location>
        <begin position="561"/>
        <end position="595"/>
    </location>
</feature>
<name>A0A1Y1VBL6_9FUNG</name>
<sequence>MDNTNNKIILKELVLLCKNCNSLEDNILEIGTVCFPENNYKRDIIKVNQRSTLDSHVKNIKLVNSKISKILTYSNTLLAKFRKYKIGNRDIDFKALTKNANVNAKVRMRRKTDSLITLRKSEIDSRSPKNSPSPVSINISKKIDNKNLNGSEEKIKEKETRKNSGSEKGKIKDINVSKDKNKDKDSRDDKEKIKENQKDNIHNIPSKFPEIHPLVKGILSTCKSKTSETEKRTSHSRKPSIVDKNILNNKDAKSLNDRLTKIKEKSQSTNSVIDDTQKFIENLKKKLEETTLKTSELDSTDDHRKENLNNEEENKVVEKGEEKEEEEKEKIINEKEKCGLMKNESSGEKINKENNCKINSSTESSPTRKSSKDSVKTKKETLNSSLSELSINSLDSEEERKTNKKQSKSINNKLINANDNINKQQKELLNRDSSIIDINNDDNGSGKQSLNNLKSISVDDNSNEKKILNTKLENSDDVANNFNNETCTTNAFDINSKVVEVEKIDILKTKTENNKEYTHENEEKLSVNNKDEEATFKLALTSKQDLSISSMRSGTKFREQNEELKKALFDLFKQYDNLNQMINELKNDNNLLLENQFAQNELIKEYEYEIQILMLKTQQQDIYPYSGSNELEYYEESLINSEMQQQQQQQQLLTDNSLVPLEEQLSDQTPHPPSVSQQQILNETLITESLPDVLDYSTIGSSGSGGHPTIDYSNINTNEIESFIDGKNTLGTNELPLIEPIPKLMYNIPSCNIEKNERLEADSHLSTSTNRHGYPSLNIRSDNIVNDQMVQLTSTLNDQSGPLSSEKLTIIETSYNKEERIRVGNEEDENNISKRLDLLEARITNEVTTLDPISNMNRTTAIPISLTSYNNQEITVNSFHPNNSTWLESEVEMNGNCLERPISTLYANEEYLYGYNDEILTSPYLSLKDDNVSQFSTIQSQSSIDRYTIGGNEFEPMMMGNDDGRSLLFQNDNNSSYARSIYSNHGNEGLDSHYPYSQDQENSNDGIYNRSFYFSSTNDMELHTPTIPPHSSYKEDVINSQLFQSIIDKQKQITDIDINIQPPTTPFDTNHMNYSVNVDFSKDNDKDHYYSLQNSSIHSPPHDFPLSTQRYPTTSALTTSSNNTTSSFGAVLTSQAQNQTISQNPSVSNNLDDLHRTYPKPKPIITSYHPSTSSNKSPTHSISQSSYYKNYPLSAMAALGSSPSPPHLISSFHPPWGWNEVKERRSEPVSAYSYNSNDHPSSSPSLSAPQKYTQSHGNGNTTSAYDSTLNSIPSQLPILGSSILTKQTLTSDDHQDYSFVNKNGENNRCDATMIQTDSNTAATAVNLNATLGNNPNNDKKLDFNLRQDPLEEEYYSSRHSIPNQEVFITQNNNELNYPIDGRKDLGKGDKSPLNISSSTNRKINDSNFLSINTTNIMDNNISFSSNYTDNLATPTNAVPFPSNFPNSQI</sequence>